<keyword evidence="6 7" id="KW-0961">Cell wall biogenesis/degradation</keyword>
<dbReference type="EMBL" id="JAHWXH010000004">
    <property type="protein sequence ID" value="MDS0246811.1"/>
    <property type="molecule type" value="Genomic_DNA"/>
</dbReference>
<feature type="domain" description="Mur ligase N-terminal catalytic" evidence="10">
    <location>
        <begin position="42"/>
        <end position="116"/>
    </location>
</feature>
<keyword evidence="2 7" id="KW-0132">Cell division</keyword>
<comment type="similarity">
    <text evidence="1 7">Belongs to the MurCDEF family. MurE subfamily.</text>
</comment>
<dbReference type="GeneID" id="301459474"/>
<sequence>MPSDASSNLPPVLRPSTAPAVSLRALADAFAADVDGEADGVTIHGLTLATGDLRPGDLFVATRGVNRHGAEFVEDAAARGAVAVMTDAAGAALASASALPVLVVDDPRAVLGALSAWVYGTGRDDDLPILFGTTGTNGKTSVSHLLEGILEQLGAVTGLSSTAERHIAGEIIVSRLTTPEAYEMHALLALMRERGVEAVAVEVSAQALSRRRVDGIVFDVAGFTNLTHDHLDDYADMREYFEAKMPLFRADRARRAVICVDAATGAEVRERCEVPAVTVGTPAIADDPDAAAAADWTVEILEERKDGTRFRLAAKDGRALTTVVPVIGRHMAANAGLAIVMILEGGYPWERLVAALDGGRIRAFLPGRTQLVSGERGPAVFVDFGHSPDAFEKTLAAVRRVTPGRVVMLFGADGDRDKTKRHDMGRTAVLGSDILVVTDHHPRHEDPDGIRATLIEGARRARPDAEIHESSPPERAIREAVALVGDGDAILWAGPGHQDYRDIRGVRTPYSARELARRALRDAGWPVPEPAWPVPYPEDSTPASDPLRPA</sequence>
<keyword evidence="7" id="KW-0963">Cytoplasm</keyword>
<dbReference type="GO" id="GO:0000287">
    <property type="term" value="F:magnesium ion binding"/>
    <property type="evidence" value="ECO:0007669"/>
    <property type="project" value="UniProtKB-UniRule"/>
</dbReference>
<evidence type="ECO:0000259" key="10">
    <source>
        <dbReference type="Pfam" id="PF01225"/>
    </source>
</evidence>
<evidence type="ECO:0000259" key="11">
    <source>
        <dbReference type="Pfam" id="PF02875"/>
    </source>
</evidence>
<gene>
    <name evidence="7" type="primary">murE</name>
    <name evidence="13" type="ORF">KZC50_14530</name>
</gene>
<dbReference type="Gene3D" id="3.40.1390.10">
    <property type="entry name" value="MurE/MurF, N-terminal domain"/>
    <property type="match status" value="1"/>
</dbReference>
<dbReference type="NCBIfam" id="TIGR01085">
    <property type="entry name" value="murE"/>
    <property type="match status" value="1"/>
</dbReference>
<evidence type="ECO:0000256" key="5">
    <source>
        <dbReference type="ARBA" id="ARBA00023306"/>
    </source>
</evidence>
<dbReference type="InterPro" id="IPR005761">
    <property type="entry name" value="UDP-N-AcMur-Glu-dNH2Pim_ligase"/>
</dbReference>
<feature type="modified residue" description="N6-carboxylysine" evidence="7">
    <location>
        <position position="244"/>
    </location>
</feature>
<keyword evidence="7" id="KW-0547">Nucleotide-binding</keyword>
<feature type="binding site" evidence="7">
    <location>
        <position position="212"/>
    </location>
    <ligand>
        <name>UDP-N-acetyl-alpha-D-muramoyl-L-alanyl-D-glutamate</name>
        <dbReference type="ChEBI" id="CHEBI:83900"/>
    </ligand>
</feature>
<dbReference type="Gene3D" id="3.40.1190.10">
    <property type="entry name" value="Mur-like, catalytic domain"/>
    <property type="match status" value="1"/>
</dbReference>
<dbReference type="GO" id="GO:0005737">
    <property type="term" value="C:cytoplasm"/>
    <property type="evidence" value="ECO:0007669"/>
    <property type="project" value="UniProtKB-SubCell"/>
</dbReference>
<evidence type="ECO:0000256" key="9">
    <source>
        <dbReference type="SAM" id="MobiDB-lite"/>
    </source>
</evidence>
<feature type="domain" description="Mur ligase central" evidence="12">
    <location>
        <begin position="134"/>
        <end position="341"/>
    </location>
</feature>
<feature type="binding site" evidence="7">
    <location>
        <begin position="177"/>
        <end position="178"/>
    </location>
    <ligand>
        <name>UDP-N-acetyl-alpha-D-muramoyl-L-alanyl-D-glutamate</name>
        <dbReference type="ChEBI" id="CHEBI:83900"/>
    </ligand>
</feature>
<dbReference type="InterPro" id="IPR000713">
    <property type="entry name" value="Mur_ligase_N"/>
</dbReference>
<dbReference type="InterPro" id="IPR035911">
    <property type="entry name" value="MurE/MurF_N"/>
</dbReference>
<dbReference type="EC" id="6.3.2.-" evidence="7"/>
<dbReference type="PANTHER" id="PTHR23135">
    <property type="entry name" value="MUR LIGASE FAMILY MEMBER"/>
    <property type="match status" value="1"/>
</dbReference>
<dbReference type="GO" id="GO:0008360">
    <property type="term" value="P:regulation of cell shape"/>
    <property type="evidence" value="ECO:0007669"/>
    <property type="project" value="UniProtKB-KW"/>
</dbReference>
<name>A0AAJ2HIH1_9MICO</name>
<evidence type="ECO:0000256" key="7">
    <source>
        <dbReference type="HAMAP-Rule" id="MF_00208"/>
    </source>
</evidence>
<dbReference type="SUPFAM" id="SSF53623">
    <property type="entry name" value="MurD-like peptide ligases, catalytic domain"/>
    <property type="match status" value="1"/>
</dbReference>
<feature type="compositionally biased region" description="Pro residues" evidence="9">
    <location>
        <begin position="527"/>
        <end position="536"/>
    </location>
</feature>
<accession>A0AAJ2HIH1</accession>
<dbReference type="Proteomes" id="UP001183582">
    <property type="component" value="Unassembled WGS sequence"/>
</dbReference>
<evidence type="ECO:0000313" key="14">
    <source>
        <dbReference type="Proteomes" id="UP001183582"/>
    </source>
</evidence>
<dbReference type="PANTHER" id="PTHR23135:SF4">
    <property type="entry name" value="UDP-N-ACETYLMURAMOYL-L-ALANYL-D-GLUTAMATE--2,6-DIAMINOPIMELATE LIGASE MURE HOMOLOG, CHLOROPLASTIC"/>
    <property type="match status" value="1"/>
</dbReference>
<feature type="binding site" evidence="7">
    <location>
        <position position="48"/>
    </location>
    <ligand>
        <name>UDP-N-acetyl-alpha-D-muramoyl-L-alanyl-D-glutamate</name>
        <dbReference type="ChEBI" id="CHEBI:83900"/>
    </ligand>
</feature>
<comment type="subcellular location">
    <subcellularLocation>
        <location evidence="7 8">Cytoplasm</location>
    </subcellularLocation>
</comment>
<feature type="binding site" evidence="7">
    <location>
        <position position="50"/>
    </location>
    <ligand>
        <name>UDP-N-acetyl-alpha-D-muramoyl-L-alanyl-D-glutamate</name>
        <dbReference type="ChEBI" id="CHEBI:83900"/>
    </ligand>
</feature>
<comment type="caution">
    <text evidence="7">Lacks conserved residue(s) required for the propagation of feature annotation.</text>
</comment>
<evidence type="ECO:0000256" key="3">
    <source>
        <dbReference type="ARBA" id="ARBA00022960"/>
    </source>
</evidence>
<dbReference type="GO" id="GO:0051301">
    <property type="term" value="P:cell division"/>
    <property type="evidence" value="ECO:0007669"/>
    <property type="project" value="UniProtKB-KW"/>
</dbReference>
<keyword evidence="5 7" id="KW-0131">Cell cycle</keyword>
<dbReference type="InterPro" id="IPR036615">
    <property type="entry name" value="Mur_ligase_C_dom_sf"/>
</dbReference>
<dbReference type="InterPro" id="IPR004101">
    <property type="entry name" value="Mur_ligase_C"/>
</dbReference>
<evidence type="ECO:0000256" key="8">
    <source>
        <dbReference type="RuleBase" id="RU004135"/>
    </source>
</evidence>
<feature type="binding site" evidence="7">
    <location>
        <begin position="135"/>
        <end position="141"/>
    </location>
    <ligand>
        <name>ATP</name>
        <dbReference type="ChEBI" id="CHEBI:30616"/>
    </ligand>
</feature>
<comment type="cofactor">
    <cofactor evidence="7">
        <name>Mg(2+)</name>
        <dbReference type="ChEBI" id="CHEBI:18420"/>
    </cofactor>
</comment>
<dbReference type="Pfam" id="PF02875">
    <property type="entry name" value="Mur_ligase_C"/>
    <property type="match status" value="1"/>
</dbReference>
<dbReference type="HAMAP" id="MF_00208">
    <property type="entry name" value="MurE"/>
    <property type="match status" value="1"/>
</dbReference>
<comment type="pathway">
    <text evidence="7 8">Cell wall biogenesis; peptidoglycan biosynthesis.</text>
</comment>
<keyword evidence="3 7" id="KW-0133">Cell shape</keyword>
<dbReference type="RefSeq" id="WP_236968347.1">
    <property type="nucleotide sequence ID" value="NZ_BAAAGR010000005.1"/>
</dbReference>
<evidence type="ECO:0000259" key="12">
    <source>
        <dbReference type="Pfam" id="PF08245"/>
    </source>
</evidence>
<protein>
    <recommendedName>
        <fullName evidence="7">UDP-N-acetylmuramyl-tripeptide synthetase</fullName>
        <ecNumber evidence="7">6.3.2.-</ecNumber>
    </recommendedName>
    <alternativeName>
        <fullName evidence="7">UDP-MurNAc-tripeptide synthetase</fullName>
    </alternativeName>
</protein>
<dbReference type="GO" id="GO:0005524">
    <property type="term" value="F:ATP binding"/>
    <property type="evidence" value="ECO:0007669"/>
    <property type="project" value="UniProtKB-UniRule"/>
</dbReference>
<comment type="function">
    <text evidence="7">Catalyzes the addition of an amino acid to the nucleotide precursor UDP-N-acetylmuramoyl-L-alanyl-D-glutamate (UMAG) in the biosynthesis of bacterial cell-wall peptidoglycan.</text>
</comment>
<dbReference type="SUPFAM" id="SSF63418">
    <property type="entry name" value="MurE/MurF N-terminal domain"/>
    <property type="match status" value="1"/>
</dbReference>
<evidence type="ECO:0000256" key="4">
    <source>
        <dbReference type="ARBA" id="ARBA00022984"/>
    </source>
</evidence>
<keyword evidence="7" id="KW-0460">Magnesium</keyword>
<evidence type="ECO:0000256" key="1">
    <source>
        <dbReference type="ARBA" id="ARBA00005898"/>
    </source>
</evidence>
<keyword evidence="4 7" id="KW-0573">Peptidoglycan synthesis</keyword>
<keyword evidence="7 13" id="KW-0436">Ligase</keyword>
<dbReference type="Pfam" id="PF01225">
    <property type="entry name" value="Mur_ligase"/>
    <property type="match status" value="1"/>
</dbReference>
<dbReference type="InterPro" id="IPR036565">
    <property type="entry name" value="Mur-like_cat_sf"/>
</dbReference>
<dbReference type="GO" id="GO:0009252">
    <property type="term" value="P:peptidoglycan biosynthetic process"/>
    <property type="evidence" value="ECO:0007669"/>
    <property type="project" value="UniProtKB-UniRule"/>
</dbReference>
<evidence type="ECO:0000313" key="13">
    <source>
        <dbReference type="EMBL" id="MDS0246811.1"/>
    </source>
</evidence>
<feature type="domain" description="Mur ligase C-terminal" evidence="11">
    <location>
        <begin position="367"/>
        <end position="495"/>
    </location>
</feature>
<dbReference type="GO" id="GO:0016881">
    <property type="term" value="F:acid-amino acid ligase activity"/>
    <property type="evidence" value="ECO:0007669"/>
    <property type="project" value="UniProtKB-UniRule"/>
</dbReference>
<comment type="caution">
    <text evidence="13">The sequence shown here is derived from an EMBL/GenBank/DDBJ whole genome shotgun (WGS) entry which is preliminary data.</text>
</comment>
<dbReference type="GO" id="GO:0071555">
    <property type="term" value="P:cell wall organization"/>
    <property type="evidence" value="ECO:0007669"/>
    <property type="project" value="UniProtKB-KW"/>
</dbReference>
<feature type="binding site" evidence="7">
    <location>
        <position position="204"/>
    </location>
    <ligand>
        <name>UDP-N-acetyl-alpha-D-muramoyl-L-alanyl-D-glutamate</name>
        <dbReference type="ChEBI" id="CHEBI:83900"/>
    </ligand>
</feature>
<dbReference type="InterPro" id="IPR013221">
    <property type="entry name" value="Mur_ligase_cen"/>
</dbReference>
<feature type="region of interest" description="Disordered" evidence="9">
    <location>
        <begin position="522"/>
        <end position="550"/>
    </location>
</feature>
<dbReference type="Gene3D" id="3.90.190.20">
    <property type="entry name" value="Mur ligase, C-terminal domain"/>
    <property type="match status" value="1"/>
</dbReference>
<evidence type="ECO:0000256" key="2">
    <source>
        <dbReference type="ARBA" id="ARBA00022618"/>
    </source>
</evidence>
<keyword evidence="7" id="KW-0067">ATP-binding</keyword>
<comment type="PTM">
    <text evidence="7">Carboxylation is probably crucial for Mg(2+) binding and, consequently, for the gamma-phosphate positioning of ATP.</text>
</comment>
<dbReference type="AlphaFoldDB" id="A0AAJ2HIH1"/>
<proteinExistence type="inferred from homology"/>
<dbReference type="SUPFAM" id="SSF53244">
    <property type="entry name" value="MurD-like peptide ligases, peptide-binding domain"/>
    <property type="match status" value="1"/>
</dbReference>
<dbReference type="Pfam" id="PF08245">
    <property type="entry name" value="Mur_ligase_M"/>
    <property type="match status" value="1"/>
</dbReference>
<organism evidence="13 14">
    <name type="scientific">Microbacterium aurantiacum</name>
    <dbReference type="NCBI Taxonomy" id="162393"/>
    <lineage>
        <taxon>Bacteria</taxon>
        <taxon>Bacillati</taxon>
        <taxon>Actinomycetota</taxon>
        <taxon>Actinomycetes</taxon>
        <taxon>Micrococcales</taxon>
        <taxon>Microbacteriaceae</taxon>
        <taxon>Microbacterium</taxon>
    </lineage>
</organism>
<reference evidence="13 14" key="1">
    <citation type="submission" date="2021-06" db="EMBL/GenBank/DDBJ databases">
        <title>Genome-based taxonomic framework of Microbacterium strains isolated from marine environment, the description of four new species and reclassification of four preexisting species.</title>
        <authorList>
            <person name="Lee S.D."/>
            <person name="Kim S.-M."/>
            <person name="Byeon Y.-S."/>
            <person name="Yang H.L."/>
            <person name="Kim I.S."/>
        </authorList>
    </citation>
    <scope>NUCLEOTIDE SEQUENCE [LARGE SCALE GENOMIC DNA]</scope>
    <source>
        <strain evidence="13 14">KACC 20514</strain>
    </source>
</reference>
<evidence type="ECO:0000256" key="6">
    <source>
        <dbReference type="ARBA" id="ARBA00023316"/>
    </source>
</evidence>